<dbReference type="PANTHER" id="PTHR42879:SF2">
    <property type="entry name" value="3-OXOACYL-[ACYL-CARRIER-PROTEIN] REDUCTASE FABG"/>
    <property type="match status" value="1"/>
</dbReference>
<keyword evidence="10" id="KW-0444">Lipid biosynthesis</keyword>
<evidence type="ECO:0000256" key="6">
    <source>
        <dbReference type="ARBA" id="ARBA00023160"/>
    </source>
</evidence>
<dbReference type="STRING" id="1834191.A5886_001277"/>
<comment type="pathway">
    <text evidence="1 10">Lipid metabolism; fatty acid biosynthesis.</text>
</comment>
<feature type="binding site" evidence="9">
    <location>
        <position position="186"/>
    </location>
    <ligand>
        <name>NADP(+)</name>
        <dbReference type="ChEBI" id="CHEBI:58349"/>
    </ligand>
</feature>
<evidence type="ECO:0000313" key="12">
    <source>
        <dbReference type="EMBL" id="OTN76200.1"/>
    </source>
</evidence>
<dbReference type="RefSeq" id="WP_086274181.1">
    <property type="nucleotide sequence ID" value="NZ_NGKU01000001.1"/>
</dbReference>
<dbReference type="GO" id="GO:0004316">
    <property type="term" value="F:3-oxoacyl-[acyl-carrier-protein] reductase (NADPH) activity"/>
    <property type="evidence" value="ECO:0007669"/>
    <property type="project" value="UniProtKB-UniRule"/>
</dbReference>
<comment type="subunit">
    <text evidence="10">Homotetramer.</text>
</comment>
<feature type="domain" description="Ketoreductase" evidence="11">
    <location>
        <begin position="6"/>
        <end position="184"/>
    </location>
</feature>
<dbReference type="UniPathway" id="UPA00094"/>
<feature type="active site" description="Proton acceptor" evidence="8">
    <location>
        <position position="153"/>
    </location>
</feature>
<dbReference type="InterPro" id="IPR002347">
    <property type="entry name" value="SDR_fam"/>
</dbReference>
<keyword evidence="6 10" id="KW-0275">Fatty acid biosynthesis</keyword>
<dbReference type="SMART" id="SM00822">
    <property type="entry name" value="PKS_KR"/>
    <property type="match status" value="1"/>
</dbReference>
<sequence length="245" mass="25899">MDLHNKNVFVTGSSRGIGYTIAETFAKEGANIILNGRKEIDQSLIDGITQYGVTCAAVNGDIADFEQAGQMLAEAEAAIGPIHILVNNAGITNDKLLLRMKPEDFESVIKINLTGTFNMTQHAIKKMMKLREGRIINLTSVVGLTGNIGQANYAASKAGVIGFTKSAAREGAARGITVNAIAPGFIETEMTAVLSDKVKEQSIAVIPLQRFGSTEDVAHAAVFLAKSPYITGQVLSVDGGMAMQG</sequence>
<dbReference type="NCBIfam" id="NF009466">
    <property type="entry name" value="PRK12826.1-2"/>
    <property type="match status" value="1"/>
</dbReference>
<dbReference type="FunFam" id="3.40.50.720:FF:000173">
    <property type="entry name" value="3-oxoacyl-[acyl-carrier protein] reductase"/>
    <property type="match status" value="1"/>
</dbReference>
<gene>
    <name evidence="12" type="ORF">A5886_001277</name>
</gene>
<evidence type="ECO:0000256" key="9">
    <source>
        <dbReference type="PIRSR" id="PIRSR611284-2"/>
    </source>
</evidence>
<keyword evidence="10" id="KW-0443">Lipid metabolism</keyword>
<feature type="binding site" evidence="9">
    <location>
        <position position="88"/>
    </location>
    <ligand>
        <name>NADP(+)</name>
        <dbReference type="ChEBI" id="CHEBI:58349"/>
    </ligand>
</feature>
<dbReference type="Pfam" id="PF13561">
    <property type="entry name" value="adh_short_C2"/>
    <property type="match status" value="1"/>
</dbReference>
<evidence type="ECO:0000256" key="5">
    <source>
        <dbReference type="ARBA" id="ARBA00023002"/>
    </source>
</evidence>
<dbReference type="InterPro" id="IPR036291">
    <property type="entry name" value="NAD(P)-bd_dom_sf"/>
</dbReference>
<dbReference type="AlphaFoldDB" id="A0A242A5N0"/>
<dbReference type="SUPFAM" id="SSF51735">
    <property type="entry name" value="NAD(P)-binding Rossmann-fold domains"/>
    <property type="match status" value="1"/>
</dbReference>
<name>A0A242A5N0_9ENTE</name>
<comment type="caution">
    <text evidence="12">The sequence shown here is derived from an EMBL/GenBank/DDBJ whole genome shotgun (WGS) entry which is preliminary data.</text>
</comment>
<evidence type="ECO:0000256" key="3">
    <source>
        <dbReference type="ARBA" id="ARBA00012948"/>
    </source>
</evidence>
<dbReference type="InterPro" id="IPR011284">
    <property type="entry name" value="3oxo_ACP_reduc"/>
</dbReference>
<reference evidence="12 13" key="1">
    <citation type="submission" date="2017-05" db="EMBL/GenBank/DDBJ databases">
        <title>The Genome Sequence of Enterococcus sp. 8G7_MSG3316.</title>
        <authorList>
            <consortium name="The Broad Institute Genomics Platform"/>
            <consortium name="The Broad Institute Genomic Center for Infectious Diseases"/>
            <person name="Earl A."/>
            <person name="Manson A."/>
            <person name="Schwartman J."/>
            <person name="Gilmore M."/>
            <person name="Abouelleil A."/>
            <person name="Cao P."/>
            <person name="Chapman S."/>
            <person name="Cusick C."/>
            <person name="Shea T."/>
            <person name="Young S."/>
            <person name="Neafsey D."/>
            <person name="Nusbaum C."/>
            <person name="Birren B."/>
        </authorList>
    </citation>
    <scope>NUCLEOTIDE SEQUENCE [LARGE SCALE GENOMIC DNA]</scope>
    <source>
        <strain evidence="12 13">8G7_MSG3316</strain>
    </source>
</reference>
<dbReference type="NCBIfam" id="TIGR01830">
    <property type="entry name" value="3oxo_ACP_reduc"/>
    <property type="match status" value="1"/>
</dbReference>
<dbReference type="PRINTS" id="PR00081">
    <property type="entry name" value="GDHRDH"/>
</dbReference>
<dbReference type="PANTHER" id="PTHR42879">
    <property type="entry name" value="3-OXOACYL-(ACYL-CARRIER-PROTEIN) REDUCTASE"/>
    <property type="match status" value="1"/>
</dbReference>
<feature type="binding site" evidence="9">
    <location>
        <begin position="153"/>
        <end position="157"/>
    </location>
    <ligand>
        <name>NADP(+)</name>
        <dbReference type="ChEBI" id="CHEBI:58349"/>
    </ligand>
</feature>
<comment type="similarity">
    <text evidence="2 10">Belongs to the short-chain dehydrogenases/reductases (SDR) family.</text>
</comment>
<dbReference type="EMBL" id="NGKU01000001">
    <property type="protein sequence ID" value="OTN76200.1"/>
    <property type="molecule type" value="Genomic_DNA"/>
</dbReference>
<dbReference type="GO" id="GO:0006633">
    <property type="term" value="P:fatty acid biosynthetic process"/>
    <property type="evidence" value="ECO:0007669"/>
    <property type="project" value="UniProtKB-UniPathway"/>
</dbReference>
<dbReference type="Proteomes" id="UP000195043">
    <property type="component" value="Unassembled WGS sequence"/>
</dbReference>
<dbReference type="PRINTS" id="PR00080">
    <property type="entry name" value="SDRFAMILY"/>
</dbReference>
<accession>A0A242A5N0</accession>
<dbReference type="GO" id="GO:0051287">
    <property type="term" value="F:NAD binding"/>
    <property type="evidence" value="ECO:0007669"/>
    <property type="project" value="UniProtKB-UniRule"/>
</dbReference>
<keyword evidence="9 10" id="KW-0521">NADP</keyword>
<evidence type="ECO:0000256" key="10">
    <source>
        <dbReference type="RuleBase" id="RU366074"/>
    </source>
</evidence>
<proteinExistence type="inferred from homology"/>
<organism evidence="12 13">
    <name type="scientific">Candidatus Enterococcus testudinis</name>
    <dbReference type="NCBI Taxonomy" id="1834191"/>
    <lineage>
        <taxon>Bacteria</taxon>
        <taxon>Bacillati</taxon>
        <taxon>Bacillota</taxon>
        <taxon>Bacilli</taxon>
        <taxon>Lactobacillales</taxon>
        <taxon>Enterococcaceae</taxon>
        <taxon>Enterococcus</taxon>
    </lineage>
</organism>
<feature type="binding site" evidence="9">
    <location>
        <begin position="12"/>
        <end position="15"/>
    </location>
    <ligand>
        <name>NADP(+)</name>
        <dbReference type="ChEBI" id="CHEBI:58349"/>
    </ligand>
</feature>
<dbReference type="EC" id="1.1.1.100" evidence="3 10"/>
<keyword evidence="13" id="KW-1185">Reference proteome</keyword>
<evidence type="ECO:0000256" key="2">
    <source>
        <dbReference type="ARBA" id="ARBA00006484"/>
    </source>
</evidence>
<keyword evidence="5 10" id="KW-0560">Oxidoreductase</keyword>
<dbReference type="InterPro" id="IPR020904">
    <property type="entry name" value="Sc_DH/Rdtase_CS"/>
</dbReference>
<keyword evidence="4 10" id="KW-0276">Fatty acid metabolism</keyword>
<dbReference type="CDD" id="cd05333">
    <property type="entry name" value="BKR_SDR_c"/>
    <property type="match status" value="1"/>
</dbReference>
<comment type="catalytic activity">
    <reaction evidence="7 10">
        <text>a (3R)-hydroxyacyl-[ACP] + NADP(+) = a 3-oxoacyl-[ACP] + NADPH + H(+)</text>
        <dbReference type="Rhea" id="RHEA:17397"/>
        <dbReference type="Rhea" id="RHEA-COMP:9916"/>
        <dbReference type="Rhea" id="RHEA-COMP:9945"/>
        <dbReference type="ChEBI" id="CHEBI:15378"/>
        <dbReference type="ChEBI" id="CHEBI:57783"/>
        <dbReference type="ChEBI" id="CHEBI:58349"/>
        <dbReference type="ChEBI" id="CHEBI:78776"/>
        <dbReference type="ChEBI" id="CHEBI:78827"/>
        <dbReference type="EC" id="1.1.1.100"/>
    </reaction>
</comment>
<dbReference type="InterPro" id="IPR050259">
    <property type="entry name" value="SDR"/>
</dbReference>
<evidence type="ECO:0000256" key="8">
    <source>
        <dbReference type="PIRSR" id="PIRSR611284-1"/>
    </source>
</evidence>
<dbReference type="Gene3D" id="3.40.50.720">
    <property type="entry name" value="NAD(P)-binding Rossmann-like Domain"/>
    <property type="match status" value="1"/>
</dbReference>
<dbReference type="InterPro" id="IPR057326">
    <property type="entry name" value="KR_dom"/>
</dbReference>
<comment type="function">
    <text evidence="10">Catalyzes the NADPH-dependent reduction of beta-ketoacyl-ACP substrates to beta-hydroxyacyl-ACP products, the first reductive step in the elongation cycle of fatty acid biosynthesis.</text>
</comment>
<dbReference type="PROSITE" id="PS00061">
    <property type="entry name" value="ADH_SHORT"/>
    <property type="match status" value="1"/>
</dbReference>
<dbReference type="OrthoDB" id="9803333at2"/>
<evidence type="ECO:0000256" key="7">
    <source>
        <dbReference type="ARBA" id="ARBA00048508"/>
    </source>
</evidence>
<evidence type="ECO:0000313" key="13">
    <source>
        <dbReference type="Proteomes" id="UP000195043"/>
    </source>
</evidence>
<evidence type="ECO:0000256" key="1">
    <source>
        <dbReference type="ARBA" id="ARBA00005194"/>
    </source>
</evidence>
<evidence type="ECO:0000259" key="11">
    <source>
        <dbReference type="SMART" id="SM00822"/>
    </source>
</evidence>
<evidence type="ECO:0000256" key="4">
    <source>
        <dbReference type="ARBA" id="ARBA00022832"/>
    </source>
</evidence>
<protein>
    <recommendedName>
        <fullName evidence="3 10">3-oxoacyl-[acyl-carrier-protein] reductase</fullName>
        <ecNumber evidence="3 10">1.1.1.100</ecNumber>
    </recommendedName>
</protein>